<organism evidence="5 6">
    <name type="scientific">Mycobacterium avium</name>
    <dbReference type="NCBI Taxonomy" id="1764"/>
    <lineage>
        <taxon>Bacteria</taxon>
        <taxon>Bacillati</taxon>
        <taxon>Actinomycetota</taxon>
        <taxon>Actinomycetes</taxon>
        <taxon>Mycobacteriales</taxon>
        <taxon>Mycobacteriaceae</taxon>
        <taxon>Mycobacterium</taxon>
        <taxon>Mycobacterium avium complex (MAC)</taxon>
    </lineage>
</organism>
<dbReference type="InterPro" id="IPR036625">
    <property type="entry name" value="E3-bd_dom_sf"/>
</dbReference>
<evidence type="ECO:0000256" key="2">
    <source>
        <dbReference type="SAM" id="MobiDB-lite"/>
    </source>
</evidence>
<dbReference type="RefSeq" id="WP_095795188.1">
    <property type="nucleotide sequence ID" value="NZ_NSFD01000055.1"/>
</dbReference>
<dbReference type="GO" id="GO:0016746">
    <property type="term" value="F:acyltransferase activity"/>
    <property type="evidence" value="ECO:0007669"/>
    <property type="project" value="InterPro"/>
</dbReference>
<feature type="domain" description="Lsr2 dimerization" evidence="3">
    <location>
        <begin position="1"/>
        <end position="61"/>
    </location>
</feature>
<dbReference type="InterPro" id="IPR024412">
    <property type="entry name" value="Lsr2_dim_dom"/>
</dbReference>
<dbReference type="AlphaFoldDB" id="A0A2A2ZB70"/>
<dbReference type="Proteomes" id="UP000217768">
    <property type="component" value="Unassembled WGS sequence"/>
</dbReference>
<accession>A0A2A2ZB70</accession>
<evidence type="ECO:0000313" key="5">
    <source>
        <dbReference type="EMBL" id="PBA23792.1"/>
    </source>
</evidence>
<dbReference type="Gene3D" id="3.30.60.230">
    <property type="entry name" value="Lsr2, dimerization domain"/>
    <property type="match status" value="1"/>
</dbReference>
<dbReference type="GO" id="GO:0003677">
    <property type="term" value="F:DNA binding"/>
    <property type="evidence" value="ECO:0007669"/>
    <property type="project" value="UniProtKB-KW"/>
</dbReference>
<evidence type="ECO:0000259" key="3">
    <source>
        <dbReference type="Pfam" id="PF11774"/>
    </source>
</evidence>
<comment type="caution">
    <text evidence="5">The sequence shown here is derived from an EMBL/GenBank/DDBJ whole genome shotgun (WGS) entry which is preliminary data.</text>
</comment>
<feature type="compositionally biased region" description="Basic residues" evidence="2">
    <location>
        <begin position="69"/>
        <end position="87"/>
    </location>
</feature>
<sequence length="139" mass="15357">MGKIVTIEYVDDIDGVPIDAENVDTVDFSYRGQEYSLVLTDKNAAQFDKDMARYINAAKKAQARDARAARRKARPAPRQSAKPKPKPRAVTPRKTTPRKIAAAASDSRAIREWALANGHKISRRGRIPAPIIDAYNAAN</sequence>
<feature type="domain" description="Lsr2 DNA-binding" evidence="4">
    <location>
        <begin position="103"/>
        <end position="138"/>
    </location>
</feature>
<dbReference type="InterPro" id="IPR042261">
    <property type="entry name" value="Lsr2-like_dimerization"/>
</dbReference>
<name>A0A2A2ZB70_MYCAV</name>
<proteinExistence type="predicted"/>
<dbReference type="EMBL" id="NSFD01000055">
    <property type="protein sequence ID" value="PBA23792.1"/>
    <property type="molecule type" value="Genomic_DNA"/>
</dbReference>
<dbReference type="Gene3D" id="4.10.320.10">
    <property type="entry name" value="E3-binding domain"/>
    <property type="match status" value="1"/>
</dbReference>
<feature type="region of interest" description="Disordered" evidence="2">
    <location>
        <begin position="58"/>
        <end position="105"/>
    </location>
</feature>
<dbReference type="Pfam" id="PF23359">
    <property type="entry name" value="Lsr2_DNA-bd"/>
    <property type="match status" value="1"/>
</dbReference>
<evidence type="ECO:0000313" key="6">
    <source>
        <dbReference type="Proteomes" id="UP000217768"/>
    </source>
</evidence>
<dbReference type="InterPro" id="IPR055370">
    <property type="entry name" value="Lsr2_DNA-bd"/>
</dbReference>
<evidence type="ECO:0000256" key="1">
    <source>
        <dbReference type="ARBA" id="ARBA00023125"/>
    </source>
</evidence>
<keyword evidence="1" id="KW-0238">DNA-binding</keyword>
<gene>
    <name evidence="5" type="ORF">CKJ66_26395</name>
</gene>
<reference evidence="5 6" key="1">
    <citation type="submission" date="2017-08" db="EMBL/GenBank/DDBJ databases">
        <title>Phylogenetic analysis of Mycobacterium avium complex whole genomes.</title>
        <authorList>
            <person name="Caverly L.J."/>
            <person name="Spilker T."/>
            <person name="Lipuma J."/>
        </authorList>
    </citation>
    <scope>NUCLEOTIDE SEQUENCE [LARGE SCALE GENOMIC DNA]</scope>
    <source>
        <strain evidence="5 6">FLAC0165</strain>
    </source>
</reference>
<dbReference type="Pfam" id="PF11774">
    <property type="entry name" value="Lsr2"/>
    <property type="match status" value="1"/>
</dbReference>
<evidence type="ECO:0000259" key="4">
    <source>
        <dbReference type="Pfam" id="PF23359"/>
    </source>
</evidence>
<protein>
    <submittedName>
        <fullName evidence="5">Lsr2 family protein</fullName>
    </submittedName>
</protein>